<evidence type="ECO:0000256" key="1">
    <source>
        <dbReference type="SAM" id="MobiDB-lite"/>
    </source>
</evidence>
<dbReference type="GO" id="GO:0004622">
    <property type="term" value="F:phosphatidylcholine lysophospholipase activity"/>
    <property type="evidence" value="ECO:0007669"/>
    <property type="project" value="TreeGrafter"/>
</dbReference>
<feature type="region of interest" description="Disordered" evidence="1">
    <location>
        <begin position="20"/>
        <end position="48"/>
    </location>
</feature>
<dbReference type="AlphaFoldDB" id="A0A7K0CP08"/>
<keyword evidence="4" id="KW-1185">Reference proteome</keyword>
<dbReference type="InterPro" id="IPR051532">
    <property type="entry name" value="Ester_Hydrolysis_Enzymes"/>
</dbReference>
<dbReference type="InterPro" id="IPR013830">
    <property type="entry name" value="SGNH_hydro"/>
</dbReference>
<dbReference type="SUPFAM" id="SSF52266">
    <property type="entry name" value="SGNH hydrolase"/>
    <property type="match status" value="1"/>
</dbReference>
<dbReference type="CDD" id="cd01833">
    <property type="entry name" value="XynB_like"/>
    <property type="match status" value="1"/>
</dbReference>
<feature type="compositionally biased region" description="Basic and acidic residues" evidence="1">
    <location>
        <begin position="92"/>
        <end position="106"/>
    </location>
</feature>
<dbReference type="EMBL" id="WEGJ01000030">
    <property type="protein sequence ID" value="MQY15226.1"/>
    <property type="molecule type" value="Genomic_DNA"/>
</dbReference>
<feature type="region of interest" description="Disordered" evidence="1">
    <location>
        <begin position="66"/>
        <end position="107"/>
    </location>
</feature>
<dbReference type="Proteomes" id="UP000466345">
    <property type="component" value="Unassembled WGS sequence"/>
</dbReference>
<accession>A0A7K0CP08</accession>
<feature type="compositionally biased region" description="Polar residues" evidence="1">
    <location>
        <begin position="346"/>
        <end position="356"/>
    </location>
</feature>
<dbReference type="Pfam" id="PF13472">
    <property type="entry name" value="Lipase_GDSL_2"/>
    <property type="match status" value="1"/>
</dbReference>
<feature type="region of interest" description="Disordered" evidence="1">
    <location>
        <begin position="346"/>
        <end position="368"/>
    </location>
</feature>
<protein>
    <recommendedName>
        <fullName evidence="2">SGNH hydrolase-type esterase domain-containing protein</fullName>
    </recommendedName>
</protein>
<evidence type="ECO:0000313" key="3">
    <source>
        <dbReference type="EMBL" id="MQY15226.1"/>
    </source>
</evidence>
<dbReference type="PANTHER" id="PTHR30383">
    <property type="entry name" value="THIOESTERASE 1/PROTEASE 1/LYSOPHOSPHOLIPASE L1"/>
    <property type="match status" value="1"/>
</dbReference>
<proteinExistence type="predicted"/>
<feature type="domain" description="SGNH hydrolase-type esterase" evidence="2">
    <location>
        <begin position="117"/>
        <end position="293"/>
    </location>
</feature>
<evidence type="ECO:0000313" key="4">
    <source>
        <dbReference type="Proteomes" id="UP000466345"/>
    </source>
</evidence>
<comment type="caution">
    <text evidence="3">The sequence shown here is derived from an EMBL/GenBank/DDBJ whole genome shotgun (WGS) entry which is preliminary data.</text>
</comment>
<dbReference type="PANTHER" id="PTHR30383:SF5">
    <property type="entry name" value="SGNH HYDROLASE-TYPE ESTERASE DOMAIN-CONTAINING PROTEIN"/>
    <property type="match status" value="1"/>
</dbReference>
<evidence type="ECO:0000259" key="2">
    <source>
        <dbReference type="Pfam" id="PF13472"/>
    </source>
</evidence>
<dbReference type="InterPro" id="IPR036514">
    <property type="entry name" value="SGNH_hydro_sf"/>
</dbReference>
<reference evidence="3 4" key="1">
    <citation type="submission" date="2019-10" db="EMBL/GenBank/DDBJ databases">
        <title>Streptomyces smaragdinus sp. nov. and Streptomyces fabii sp. nov., isolated from the gut of fungus growing-termite Macrotermes natalensis.</title>
        <authorList>
            <person name="Schwitalla J."/>
            <person name="Benndorf R."/>
            <person name="Martin K."/>
            <person name="De Beer W."/>
            <person name="Kaster A.-K."/>
            <person name="Vollmers J."/>
            <person name="Poulsen M."/>
            <person name="Beemelmanns C."/>
        </authorList>
    </citation>
    <scope>NUCLEOTIDE SEQUENCE [LARGE SCALE GENOMIC DNA]</scope>
    <source>
        <strain evidence="3 4">RB5</strain>
    </source>
</reference>
<sequence length="368" mass="38979">MVAVLGLAVLGVIGTGTARAHPGSDGEQGHGVLGIPLGALPKPPEEARTCPDLVTGLLGVVDRRCEAGKPPVASPPPPREPEPRRATTPAARPKDAGKARTADRPARRTVALRLLPLGDSITYGLGASDSGGYRGELWRVLEGEGGRVDFVGSVRSGRAGDPDHEGHPGWRIDQIDRLATACTVARYRPNVVTLHIGTNDMNHAYDVGRAPARLHTLIDDIFRAAPRTTVLVATLVPSVDPLVNARIRHFNSQIPGIVAELEREGKYVRTVDMSAVTPADLHDWLHPGSAGYRKVAAAFVAGIHAAIADGWIMPPVRTAPGRCAPKPERPGGLRAGFWDWQSAVASGASSPSTNTHVPPAHRLPPWRA</sequence>
<gene>
    <name evidence="3" type="ORF">SRB5_54050</name>
</gene>
<organism evidence="3 4">
    <name type="scientific">Streptomyces smaragdinus</name>
    <dbReference type="NCBI Taxonomy" id="2585196"/>
    <lineage>
        <taxon>Bacteria</taxon>
        <taxon>Bacillati</taxon>
        <taxon>Actinomycetota</taxon>
        <taxon>Actinomycetes</taxon>
        <taxon>Kitasatosporales</taxon>
        <taxon>Streptomycetaceae</taxon>
        <taxon>Streptomyces</taxon>
    </lineage>
</organism>
<name>A0A7K0CP08_9ACTN</name>
<dbReference type="Gene3D" id="3.40.50.1110">
    <property type="entry name" value="SGNH hydrolase"/>
    <property type="match status" value="1"/>
</dbReference>